<accession>A0A8S3RXQ5</accession>
<name>A0A8S3RXQ5_MYTED</name>
<sequence>MRFKHQRGIWKNSAQADLNLSTDDDFSVRLNMKTPFDILRSGELNINHKGQLNDFESTADIDINSKKINGIAKFSSNNGIQGRATLTTPYEIAPKGIQERIEATGHIETPISEPVSISFMFNNNNEQGNTYRFQTQAELTYSGTKQHAVLANFHHAGLLKAFTTSADVTYNTKKSAVQVSFDSNVNIEGKATLKTPFMDDIVLSFGHNGHPLNFKTQAGLTYSGAQQHAVLVNFKHTGVLKAFTTSADITYNTKTASVQVSLESNLNIEGKAIVKTPFTEDIVLSIGHSGQPLNFKTQAALTYSGRKQHDISATFSHDGSLKKFSTSSNIVYNTKRVTGSVLFDSTNGVQSTVSLNTPLTKPLRASFSHNGQLVDFNNQFDVTYGGSRMYEVITDFKFQGELKIPVVGITYLQ</sequence>
<comment type="caution">
    <text evidence="1">The sequence shown here is derived from an EMBL/GenBank/DDBJ whole genome shotgun (WGS) entry which is preliminary data.</text>
</comment>
<dbReference type="Proteomes" id="UP000683360">
    <property type="component" value="Unassembled WGS sequence"/>
</dbReference>
<protein>
    <submittedName>
        <fullName evidence="1">Uncharacterized protein</fullName>
    </submittedName>
</protein>
<evidence type="ECO:0000313" key="2">
    <source>
        <dbReference type="Proteomes" id="UP000683360"/>
    </source>
</evidence>
<keyword evidence="2" id="KW-1185">Reference proteome</keyword>
<proteinExistence type="predicted"/>
<organism evidence="1 2">
    <name type="scientific">Mytilus edulis</name>
    <name type="common">Blue mussel</name>
    <dbReference type="NCBI Taxonomy" id="6550"/>
    <lineage>
        <taxon>Eukaryota</taxon>
        <taxon>Metazoa</taxon>
        <taxon>Spiralia</taxon>
        <taxon>Lophotrochozoa</taxon>
        <taxon>Mollusca</taxon>
        <taxon>Bivalvia</taxon>
        <taxon>Autobranchia</taxon>
        <taxon>Pteriomorphia</taxon>
        <taxon>Mytilida</taxon>
        <taxon>Mytiloidea</taxon>
        <taxon>Mytilidae</taxon>
        <taxon>Mytilinae</taxon>
        <taxon>Mytilus</taxon>
    </lineage>
</organism>
<dbReference type="EMBL" id="CAJPWZ010001265">
    <property type="protein sequence ID" value="CAG2211617.1"/>
    <property type="molecule type" value="Genomic_DNA"/>
</dbReference>
<reference evidence="1" key="1">
    <citation type="submission" date="2021-03" db="EMBL/GenBank/DDBJ databases">
        <authorList>
            <person name="Bekaert M."/>
        </authorList>
    </citation>
    <scope>NUCLEOTIDE SEQUENCE</scope>
</reference>
<dbReference type="AlphaFoldDB" id="A0A8S3RXQ5"/>
<gene>
    <name evidence="1" type="ORF">MEDL_25627</name>
</gene>
<evidence type="ECO:0000313" key="1">
    <source>
        <dbReference type="EMBL" id="CAG2211617.1"/>
    </source>
</evidence>